<dbReference type="InterPro" id="IPR003607">
    <property type="entry name" value="HD/PDEase_dom"/>
</dbReference>
<evidence type="ECO:0000259" key="2">
    <source>
        <dbReference type="PROSITE" id="PS51832"/>
    </source>
</evidence>
<evidence type="ECO:0000256" key="1">
    <source>
        <dbReference type="SAM" id="Coils"/>
    </source>
</evidence>
<evidence type="ECO:0000313" key="3">
    <source>
        <dbReference type="EMBL" id="ASV75866.1"/>
    </source>
</evidence>
<dbReference type="KEGG" id="ttf:THTE_3264"/>
<dbReference type="InterPro" id="IPR037522">
    <property type="entry name" value="HD_GYP_dom"/>
</dbReference>
<keyword evidence="4" id="KW-1185">Reference proteome</keyword>
<feature type="coiled-coil region" evidence="1">
    <location>
        <begin position="136"/>
        <end position="163"/>
    </location>
</feature>
<dbReference type="RefSeq" id="WP_095415792.1">
    <property type="nucleotide sequence ID" value="NZ_CP018477.1"/>
</dbReference>
<reference evidence="3 4" key="1">
    <citation type="journal article" name="Front. Microbiol.">
        <title>Sugar Metabolism of the First Thermophilic Planctomycete Thermogutta terrifontis: Comparative Genomic and Transcriptomic Approaches.</title>
        <authorList>
            <person name="Elcheninov A.G."/>
            <person name="Menzel P."/>
            <person name="Gudbergsdottir S.R."/>
            <person name="Slesarev A.I."/>
            <person name="Kadnikov V.V."/>
            <person name="Krogh A."/>
            <person name="Bonch-Osmolovskaya E.A."/>
            <person name="Peng X."/>
            <person name="Kublanov I.V."/>
        </authorList>
    </citation>
    <scope>NUCLEOTIDE SEQUENCE [LARGE SCALE GENOMIC DNA]</scope>
    <source>
        <strain evidence="3 4">R1</strain>
    </source>
</reference>
<dbReference type="InterPro" id="IPR052020">
    <property type="entry name" value="Cyclic_di-GMP/3'3'-cGAMP_PDE"/>
</dbReference>
<name>A0A286RIV2_9BACT</name>
<gene>
    <name evidence="3" type="ORF">THTE_3264</name>
</gene>
<dbReference type="PROSITE" id="PS51832">
    <property type="entry name" value="HD_GYP"/>
    <property type="match status" value="1"/>
</dbReference>
<dbReference type="SUPFAM" id="SSF52172">
    <property type="entry name" value="CheY-like"/>
    <property type="match status" value="1"/>
</dbReference>
<keyword evidence="1" id="KW-0175">Coiled coil</keyword>
<protein>
    <submittedName>
        <fullName evidence="3">Response regulator</fullName>
    </submittedName>
</protein>
<dbReference type="Proteomes" id="UP000215086">
    <property type="component" value="Chromosome"/>
</dbReference>
<dbReference type="SUPFAM" id="SSF109604">
    <property type="entry name" value="HD-domain/PDEase-like"/>
    <property type="match status" value="1"/>
</dbReference>
<dbReference type="Pfam" id="PF13487">
    <property type="entry name" value="HD_5"/>
    <property type="match status" value="1"/>
</dbReference>
<organism evidence="3 4">
    <name type="scientific">Thermogutta terrifontis</name>
    <dbReference type="NCBI Taxonomy" id="1331910"/>
    <lineage>
        <taxon>Bacteria</taxon>
        <taxon>Pseudomonadati</taxon>
        <taxon>Planctomycetota</taxon>
        <taxon>Planctomycetia</taxon>
        <taxon>Pirellulales</taxon>
        <taxon>Thermoguttaceae</taxon>
        <taxon>Thermogutta</taxon>
    </lineage>
</organism>
<dbReference type="InterPro" id="IPR011006">
    <property type="entry name" value="CheY-like_superfamily"/>
</dbReference>
<evidence type="ECO:0000313" key="4">
    <source>
        <dbReference type="Proteomes" id="UP000215086"/>
    </source>
</evidence>
<dbReference type="CDD" id="cd00077">
    <property type="entry name" value="HDc"/>
    <property type="match status" value="1"/>
</dbReference>
<dbReference type="OrthoDB" id="9804747at2"/>
<dbReference type="PANTHER" id="PTHR45228">
    <property type="entry name" value="CYCLIC DI-GMP PHOSPHODIESTERASE TM_0186-RELATED"/>
    <property type="match status" value="1"/>
</dbReference>
<dbReference type="AlphaFoldDB" id="A0A286RIV2"/>
<sequence>MAEIPWETDGRQPSARFKIFVASGPSGELSSLAKGLEDEFEVVVQSIQEVKLNTIVQSNSDVVLLPASEKSLALSRQIKTGPIGPFTLVIIVGELDTLPSPEQLWESEADDFIKLPVTCECLRLKLRAQLRSQERLRAAVERVWTLNAEIQRINRELEILAETRFQEIIEVRDLTIFALAKLAESRDPETGEHLERMRWYSRIIAEELSIGFTVKEDIPSRFAEEIFRCAPLHDIGKVGIPDSILLKPGRLTPQEFEVMKQHTVIGYQALREALQKNPAGSFLARAAEIARSHHERFDGTGYPDGLAGKSIPLAARVVTVADVFDALTSPRIYKKAIDPDVAKSIILREAGTQFDPDVVAAFERRWKDISAVGEPYWQQIPAEKLQQSFAEFRGVNAPSITTDTAPMAQQAVPF</sequence>
<dbReference type="EMBL" id="CP018477">
    <property type="protein sequence ID" value="ASV75866.1"/>
    <property type="molecule type" value="Genomic_DNA"/>
</dbReference>
<dbReference type="SMART" id="SM00471">
    <property type="entry name" value="HDc"/>
    <property type="match status" value="1"/>
</dbReference>
<proteinExistence type="predicted"/>
<feature type="domain" description="HD-GYP" evidence="2">
    <location>
        <begin position="168"/>
        <end position="378"/>
    </location>
</feature>
<accession>A0A286RIV2</accession>
<dbReference type="Gene3D" id="1.10.3210.10">
    <property type="entry name" value="Hypothetical protein af1432"/>
    <property type="match status" value="1"/>
</dbReference>